<feature type="transmembrane region" description="Helical" evidence="6">
    <location>
        <begin position="7"/>
        <end position="40"/>
    </location>
</feature>
<feature type="transmembrane region" description="Helical" evidence="6">
    <location>
        <begin position="79"/>
        <end position="99"/>
    </location>
</feature>
<reference evidence="7 8" key="1">
    <citation type="submission" date="2020-09" db="EMBL/GenBank/DDBJ databases">
        <title>Photobacterium sp. CAU 1568 isolated from sand of Sido Beach.</title>
        <authorList>
            <person name="Kim W."/>
        </authorList>
    </citation>
    <scope>NUCLEOTIDE SEQUENCE [LARGE SCALE GENOMIC DNA]</scope>
    <source>
        <strain evidence="7 8">CAU 1568</strain>
    </source>
</reference>
<evidence type="ECO:0000256" key="1">
    <source>
        <dbReference type="ARBA" id="ARBA00004141"/>
    </source>
</evidence>
<evidence type="ECO:0000313" key="7">
    <source>
        <dbReference type="EMBL" id="MBD8511923.1"/>
    </source>
</evidence>
<proteinExistence type="inferred from homology"/>
<keyword evidence="8" id="KW-1185">Reference proteome</keyword>
<evidence type="ECO:0000256" key="6">
    <source>
        <dbReference type="RuleBase" id="RU363041"/>
    </source>
</evidence>
<protein>
    <recommendedName>
        <fullName evidence="6">Probable membrane transporter protein</fullName>
    </recommendedName>
</protein>
<evidence type="ECO:0000256" key="5">
    <source>
        <dbReference type="ARBA" id="ARBA00023136"/>
    </source>
</evidence>
<evidence type="ECO:0000256" key="3">
    <source>
        <dbReference type="ARBA" id="ARBA00022692"/>
    </source>
</evidence>
<dbReference type="EMBL" id="JACYTP010000002">
    <property type="protein sequence ID" value="MBD8511923.1"/>
    <property type="molecule type" value="Genomic_DNA"/>
</dbReference>
<dbReference type="RefSeq" id="WP_192014753.1">
    <property type="nucleotide sequence ID" value="NZ_JACYTP010000002.1"/>
</dbReference>
<dbReference type="PANTHER" id="PTHR43701">
    <property type="entry name" value="MEMBRANE TRANSPORTER PROTEIN MJ0441-RELATED"/>
    <property type="match status" value="1"/>
</dbReference>
<feature type="transmembrane region" description="Helical" evidence="6">
    <location>
        <begin position="208"/>
        <end position="228"/>
    </location>
</feature>
<dbReference type="PANTHER" id="PTHR43701:SF2">
    <property type="entry name" value="MEMBRANE TRANSPORTER PROTEIN YJNA-RELATED"/>
    <property type="match status" value="1"/>
</dbReference>
<keyword evidence="4 6" id="KW-1133">Transmembrane helix</keyword>
<comment type="caution">
    <text evidence="7">The sequence shown here is derived from an EMBL/GenBank/DDBJ whole genome shotgun (WGS) entry which is preliminary data.</text>
</comment>
<dbReference type="InterPro" id="IPR051598">
    <property type="entry name" value="TSUP/Inactive_protease-like"/>
</dbReference>
<evidence type="ECO:0000256" key="2">
    <source>
        <dbReference type="ARBA" id="ARBA00009142"/>
    </source>
</evidence>
<name>A0ABR9BH82_9GAMM</name>
<feature type="transmembrane region" description="Helical" evidence="6">
    <location>
        <begin position="140"/>
        <end position="157"/>
    </location>
</feature>
<keyword evidence="6" id="KW-1003">Cell membrane</keyword>
<organism evidence="7 8">
    <name type="scientific">Photobacterium arenosum</name>
    <dbReference type="NCBI Taxonomy" id="2774143"/>
    <lineage>
        <taxon>Bacteria</taxon>
        <taxon>Pseudomonadati</taxon>
        <taxon>Pseudomonadota</taxon>
        <taxon>Gammaproteobacteria</taxon>
        <taxon>Vibrionales</taxon>
        <taxon>Vibrionaceae</taxon>
        <taxon>Photobacterium</taxon>
    </lineage>
</organism>
<comment type="subcellular location">
    <subcellularLocation>
        <location evidence="6">Cell membrane</location>
        <topology evidence="6">Multi-pass membrane protein</topology>
    </subcellularLocation>
    <subcellularLocation>
        <location evidence="1">Membrane</location>
        <topology evidence="1">Multi-pass membrane protein</topology>
    </subcellularLocation>
</comment>
<accession>A0ABR9BH82</accession>
<gene>
    <name evidence="7" type="ORF">IFO68_04385</name>
</gene>
<keyword evidence="3 6" id="KW-0812">Transmembrane</keyword>
<sequence length="256" mass="27383">MSQEIIVGLLGIITGSLSGLLGIGGGILLAPLLIICMPWLNGIALPMVTITGLTVAQSFFGSVSALFHHSKYQQRDRNLIYRFGVPMGVASLAVSLFTFHLSDQVILITFSVLAISSVVITTLGPEFWRKWLGEIRLDSVVLPIIGLLLGFTCGIVGQGGGFIYLPVMIALFGCLPKLAIATAPVIGIISSFSLFFGRAASDTLDWTLCGYLVAGIFVGAKLGSYLYFRLNEKMLARCVNIFVLLSSIKIMSMAIG</sequence>
<feature type="transmembrane region" description="Helical" evidence="6">
    <location>
        <begin position="105"/>
        <end position="128"/>
    </location>
</feature>
<feature type="transmembrane region" description="Helical" evidence="6">
    <location>
        <begin position="46"/>
        <end position="67"/>
    </location>
</feature>
<feature type="transmembrane region" description="Helical" evidence="6">
    <location>
        <begin position="163"/>
        <end position="196"/>
    </location>
</feature>
<keyword evidence="5 6" id="KW-0472">Membrane</keyword>
<comment type="similarity">
    <text evidence="2 6">Belongs to the 4-toluene sulfonate uptake permease (TSUP) (TC 2.A.102) family.</text>
</comment>
<dbReference type="InterPro" id="IPR002781">
    <property type="entry name" value="TM_pro_TauE-like"/>
</dbReference>
<evidence type="ECO:0000313" key="8">
    <source>
        <dbReference type="Proteomes" id="UP000649768"/>
    </source>
</evidence>
<evidence type="ECO:0000256" key="4">
    <source>
        <dbReference type="ARBA" id="ARBA00022989"/>
    </source>
</evidence>
<dbReference type="Proteomes" id="UP000649768">
    <property type="component" value="Unassembled WGS sequence"/>
</dbReference>
<dbReference type="Pfam" id="PF01925">
    <property type="entry name" value="TauE"/>
    <property type="match status" value="1"/>
</dbReference>